<dbReference type="PANTHER" id="PTHR21039:SF0">
    <property type="entry name" value="HISTIDINOL-PHOSPHATASE"/>
    <property type="match status" value="1"/>
</dbReference>
<evidence type="ECO:0000313" key="11">
    <source>
        <dbReference type="Proteomes" id="UP000051733"/>
    </source>
</evidence>
<proteinExistence type="inferred from homology"/>
<dbReference type="InterPro" id="IPR004013">
    <property type="entry name" value="PHP_dom"/>
</dbReference>
<evidence type="ECO:0000256" key="7">
    <source>
        <dbReference type="ARBA" id="ARBA00049158"/>
    </source>
</evidence>
<dbReference type="GO" id="GO:0000105">
    <property type="term" value="P:L-histidine biosynthetic process"/>
    <property type="evidence" value="ECO:0007669"/>
    <property type="project" value="UniProtKB-UniRule"/>
</dbReference>
<dbReference type="PANTHER" id="PTHR21039">
    <property type="entry name" value="HISTIDINOL PHOSPHATASE-RELATED"/>
    <property type="match status" value="1"/>
</dbReference>
<keyword evidence="6 8" id="KW-0368">Histidine biosynthesis</keyword>
<dbReference type="UniPathway" id="UPA00031">
    <property type="reaction ID" value="UER00013"/>
</dbReference>
<comment type="catalytic activity">
    <reaction evidence="7 8">
        <text>L-histidinol phosphate + H2O = L-histidinol + phosphate</text>
        <dbReference type="Rhea" id="RHEA:14465"/>
        <dbReference type="ChEBI" id="CHEBI:15377"/>
        <dbReference type="ChEBI" id="CHEBI:43474"/>
        <dbReference type="ChEBI" id="CHEBI:57699"/>
        <dbReference type="ChEBI" id="CHEBI:57980"/>
        <dbReference type="EC" id="3.1.3.15"/>
    </reaction>
</comment>
<evidence type="ECO:0000256" key="3">
    <source>
        <dbReference type="ARBA" id="ARBA00013085"/>
    </source>
</evidence>
<gene>
    <name evidence="10" type="ORF">FC26_GL001117</name>
</gene>
<dbReference type="NCBIfam" id="TIGR01856">
    <property type="entry name" value="hisJ_fam"/>
    <property type="match status" value="1"/>
</dbReference>
<dbReference type="GO" id="GO:0005737">
    <property type="term" value="C:cytoplasm"/>
    <property type="evidence" value="ECO:0007669"/>
    <property type="project" value="TreeGrafter"/>
</dbReference>
<dbReference type="RefSeq" id="WP_057778075.1">
    <property type="nucleotide sequence ID" value="NZ_AYYY01000014.1"/>
</dbReference>
<feature type="domain" description="PHP" evidence="9">
    <location>
        <begin position="5"/>
        <end position="227"/>
    </location>
</feature>
<sequence length="283" mass="32828">MVKKDGHTHTQFCPHGSGDNAQQMIEKAIKMGFTEYSITEHAPLPPAFKHVFEGELEGLVTASLTADQVVPYLEFAQRMQAKYAQQIKVNVGFEVDYLPGFEDWTTDFLNRYGSRTQDNILSVHFMPGTHDKFWCVDYTTADFAKGFAADLHQPQTLFHHFLQLEYQAVTADLGAYKPQRMGHLTLIRKYQDWFNLPRQFNSANKQLMLRILKEIRDRHYQIDLNTAGLYKEYCNEVYPDRWIIKLAQEMQIPLVFGSDAHSIQEVGHGYHQIERWVAPTSHE</sequence>
<dbReference type="EC" id="3.1.3.15" evidence="3 8"/>
<keyword evidence="11" id="KW-1185">Reference proteome</keyword>
<dbReference type="InterPro" id="IPR016195">
    <property type="entry name" value="Pol/histidinol_Pase-like"/>
</dbReference>
<evidence type="ECO:0000256" key="6">
    <source>
        <dbReference type="ARBA" id="ARBA00023102"/>
    </source>
</evidence>
<dbReference type="NCBIfam" id="NF005996">
    <property type="entry name" value="PRK08123.1"/>
    <property type="match status" value="1"/>
</dbReference>
<dbReference type="InterPro" id="IPR010140">
    <property type="entry name" value="Histidinol_P_phosphatase_HisJ"/>
</dbReference>
<dbReference type="PATRIC" id="fig|1423813.3.peg.1136"/>
<dbReference type="Pfam" id="PF02811">
    <property type="entry name" value="PHP"/>
    <property type="match status" value="1"/>
</dbReference>
<evidence type="ECO:0000256" key="1">
    <source>
        <dbReference type="ARBA" id="ARBA00004970"/>
    </source>
</evidence>
<dbReference type="Pfam" id="PF13263">
    <property type="entry name" value="PHP_C"/>
    <property type="match status" value="1"/>
</dbReference>
<comment type="pathway">
    <text evidence="1 8">Amino-acid biosynthesis; L-histidine biosynthesis; L-histidine from 5-phospho-alpha-D-ribose 1-diphosphate: step 8/9.</text>
</comment>
<evidence type="ECO:0000256" key="8">
    <source>
        <dbReference type="RuleBase" id="RU366003"/>
    </source>
</evidence>
<dbReference type="STRING" id="1423813.FC26_GL001117"/>
<comment type="similarity">
    <text evidence="2 8">Belongs to the PHP hydrolase family. HisK subfamily.</text>
</comment>
<evidence type="ECO:0000256" key="4">
    <source>
        <dbReference type="ARBA" id="ARBA00022605"/>
    </source>
</evidence>
<dbReference type="CDD" id="cd12110">
    <property type="entry name" value="PHP_HisPPase_Hisj_like"/>
    <property type="match status" value="1"/>
</dbReference>
<organism evidence="10 11">
    <name type="scientific">Paucilactobacillus vaccinostercus DSM 20634</name>
    <dbReference type="NCBI Taxonomy" id="1423813"/>
    <lineage>
        <taxon>Bacteria</taxon>
        <taxon>Bacillati</taxon>
        <taxon>Bacillota</taxon>
        <taxon>Bacilli</taxon>
        <taxon>Lactobacillales</taxon>
        <taxon>Lactobacillaceae</taxon>
        <taxon>Paucilactobacillus</taxon>
    </lineage>
</organism>
<evidence type="ECO:0000259" key="9">
    <source>
        <dbReference type="Pfam" id="PF02811"/>
    </source>
</evidence>
<keyword evidence="4 8" id="KW-0028">Amino-acid biosynthesis</keyword>
<keyword evidence="5 8" id="KW-0378">Hydrolase</keyword>
<protein>
    <recommendedName>
        <fullName evidence="3 8">Histidinol-phosphatase</fullName>
        <shortName evidence="8">HolPase</shortName>
        <ecNumber evidence="3 8">3.1.3.15</ecNumber>
    </recommendedName>
</protein>
<dbReference type="SUPFAM" id="SSF89550">
    <property type="entry name" value="PHP domain-like"/>
    <property type="match status" value="1"/>
</dbReference>
<dbReference type="Proteomes" id="UP000051733">
    <property type="component" value="Unassembled WGS sequence"/>
</dbReference>
<comment type="caution">
    <text evidence="10">The sequence shown here is derived from an EMBL/GenBank/DDBJ whole genome shotgun (WGS) entry which is preliminary data.</text>
</comment>
<evidence type="ECO:0000256" key="5">
    <source>
        <dbReference type="ARBA" id="ARBA00022801"/>
    </source>
</evidence>
<dbReference type="Gene3D" id="3.20.20.140">
    <property type="entry name" value="Metal-dependent hydrolases"/>
    <property type="match status" value="1"/>
</dbReference>
<accession>A0A0R2A4T2</accession>
<dbReference type="EMBL" id="AYYY01000014">
    <property type="protein sequence ID" value="KRM62039.1"/>
    <property type="molecule type" value="Genomic_DNA"/>
</dbReference>
<name>A0A0R2A4T2_9LACO</name>
<evidence type="ECO:0000313" key="10">
    <source>
        <dbReference type="EMBL" id="KRM62039.1"/>
    </source>
</evidence>
<evidence type="ECO:0000256" key="2">
    <source>
        <dbReference type="ARBA" id="ARBA00009152"/>
    </source>
</evidence>
<dbReference type="AlphaFoldDB" id="A0A0R2A4T2"/>
<reference evidence="10 11" key="1">
    <citation type="journal article" date="2015" name="Genome Announc.">
        <title>Expanding the biotechnology potential of lactobacilli through comparative genomics of 213 strains and associated genera.</title>
        <authorList>
            <person name="Sun Z."/>
            <person name="Harris H.M."/>
            <person name="McCann A."/>
            <person name="Guo C."/>
            <person name="Argimon S."/>
            <person name="Zhang W."/>
            <person name="Yang X."/>
            <person name="Jeffery I.B."/>
            <person name="Cooney J.C."/>
            <person name="Kagawa T.F."/>
            <person name="Liu W."/>
            <person name="Song Y."/>
            <person name="Salvetti E."/>
            <person name="Wrobel A."/>
            <person name="Rasinkangas P."/>
            <person name="Parkhill J."/>
            <person name="Rea M.C."/>
            <person name="O'Sullivan O."/>
            <person name="Ritari J."/>
            <person name="Douillard F.P."/>
            <person name="Paul Ross R."/>
            <person name="Yang R."/>
            <person name="Briner A.E."/>
            <person name="Felis G.E."/>
            <person name="de Vos W.M."/>
            <person name="Barrangou R."/>
            <person name="Klaenhammer T.R."/>
            <person name="Caufield P.W."/>
            <person name="Cui Y."/>
            <person name="Zhang H."/>
            <person name="O'Toole P.W."/>
        </authorList>
    </citation>
    <scope>NUCLEOTIDE SEQUENCE [LARGE SCALE GENOMIC DNA]</scope>
    <source>
        <strain evidence="10 11">DSM 20634</strain>
    </source>
</reference>
<dbReference type="OrthoDB" id="9775255at2"/>
<dbReference type="GO" id="GO:0004401">
    <property type="term" value="F:histidinol-phosphatase activity"/>
    <property type="evidence" value="ECO:0007669"/>
    <property type="project" value="UniProtKB-UniRule"/>
</dbReference>